<evidence type="ECO:0000313" key="1">
    <source>
        <dbReference type="EMBL" id="EZA49503.1"/>
    </source>
</evidence>
<reference evidence="1 2" key="1">
    <citation type="journal article" date="2014" name="Curr. Biol.">
        <title>The genome of the clonal raider ant Cerapachys biroi.</title>
        <authorList>
            <person name="Oxley P.R."/>
            <person name="Ji L."/>
            <person name="Fetter-Pruneda I."/>
            <person name="McKenzie S.K."/>
            <person name="Li C."/>
            <person name="Hu H."/>
            <person name="Zhang G."/>
            <person name="Kronauer D.J."/>
        </authorList>
    </citation>
    <scope>NUCLEOTIDE SEQUENCE [LARGE SCALE GENOMIC DNA]</scope>
</reference>
<dbReference type="AlphaFoldDB" id="A0A026W0C5"/>
<keyword evidence="2" id="KW-1185">Reference proteome</keyword>
<sequence length="85" mass="9821">MIFQAAHSIDMTKLRRKPEESAEMSRWIYNNFYKEEEDLLYGPGLAVITIWFMTPTAGENLPTAYKNTSVRCDNTFTVLCPRPTV</sequence>
<proteinExistence type="predicted"/>
<organism evidence="1 2">
    <name type="scientific">Ooceraea biroi</name>
    <name type="common">Clonal raider ant</name>
    <name type="synonym">Cerapachys biroi</name>
    <dbReference type="NCBI Taxonomy" id="2015173"/>
    <lineage>
        <taxon>Eukaryota</taxon>
        <taxon>Metazoa</taxon>
        <taxon>Ecdysozoa</taxon>
        <taxon>Arthropoda</taxon>
        <taxon>Hexapoda</taxon>
        <taxon>Insecta</taxon>
        <taxon>Pterygota</taxon>
        <taxon>Neoptera</taxon>
        <taxon>Endopterygota</taxon>
        <taxon>Hymenoptera</taxon>
        <taxon>Apocrita</taxon>
        <taxon>Aculeata</taxon>
        <taxon>Formicoidea</taxon>
        <taxon>Formicidae</taxon>
        <taxon>Dorylinae</taxon>
        <taxon>Ooceraea</taxon>
    </lineage>
</organism>
<gene>
    <name evidence="1" type="ORF">X777_12241</name>
</gene>
<dbReference type="EMBL" id="KK107510">
    <property type="protein sequence ID" value="EZA49503.1"/>
    <property type="molecule type" value="Genomic_DNA"/>
</dbReference>
<dbReference type="Proteomes" id="UP000053097">
    <property type="component" value="Unassembled WGS sequence"/>
</dbReference>
<name>A0A026W0C5_OOCBI</name>
<protein>
    <submittedName>
        <fullName evidence="1">Uncharacterized protein</fullName>
    </submittedName>
</protein>
<accession>A0A026W0C5</accession>
<evidence type="ECO:0000313" key="2">
    <source>
        <dbReference type="Proteomes" id="UP000053097"/>
    </source>
</evidence>